<reference evidence="2" key="1">
    <citation type="submission" date="2016-10" db="EMBL/GenBank/DDBJ databases">
        <authorList>
            <person name="Varghese N."/>
            <person name="Submissions S."/>
        </authorList>
    </citation>
    <scope>NUCLEOTIDE SEQUENCE [LARGE SCALE GENOMIC DNA]</scope>
    <source>
        <strain evidence="2">CGMCC 1.2747</strain>
    </source>
</reference>
<name>A0A1G8C1S6_9FLAO</name>
<sequence length="261" mass="29692">MRKLFFTSIITIIALAGYAQKTPVSDTIPVAVANTKPNRLDFDVELKTSHLWRGLVISGTMTAMGNIYYALDKKQNLTVGLWGGNGFDGDYKEIDYYIQYQNNGFSIAVWDLFNTTNIENPAVFNYDRKTSTHIIDLRTSYQFPDRFPLRIEADFLLYGNDRELMNNLDYKNRYSTYVELGYPFLKSQKITLQAYLGAGFALNGASHLYTDDPNSNFDIVNTGIKAYKNIHILNYKLPVSAVAMWNPALKIARIQLGVVLF</sequence>
<evidence type="ECO:0000313" key="2">
    <source>
        <dbReference type="Proteomes" id="UP000199274"/>
    </source>
</evidence>
<dbReference type="Proteomes" id="UP000199274">
    <property type="component" value="Unassembled WGS sequence"/>
</dbReference>
<dbReference type="RefSeq" id="WP_091257295.1">
    <property type="nucleotide sequence ID" value="NZ_FNDB01000007.1"/>
</dbReference>
<evidence type="ECO:0000313" key="1">
    <source>
        <dbReference type="EMBL" id="SDH39431.1"/>
    </source>
</evidence>
<dbReference type="OrthoDB" id="638356at2"/>
<dbReference type="AlphaFoldDB" id="A0A1G8C1S6"/>
<protein>
    <submittedName>
        <fullName evidence="1">Uncharacterized protein</fullName>
    </submittedName>
</protein>
<organism evidence="1 2">
    <name type="scientific">Flavobacterium omnivorum</name>
    <dbReference type="NCBI Taxonomy" id="178355"/>
    <lineage>
        <taxon>Bacteria</taxon>
        <taxon>Pseudomonadati</taxon>
        <taxon>Bacteroidota</taxon>
        <taxon>Flavobacteriia</taxon>
        <taxon>Flavobacteriales</taxon>
        <taxon>Flavobacteriaceae</taxon>
        <taxon>Flavobacterium</taxon>
    </lineage>
</organism>
<keyword evidence="2" id="KW-1185">Reference proteome</keyword>
<proteinExistence type="predicted"/>
<dbReference type="EMBL" id="FNDB01000007">
    <property type="protein sequence ID" value="SDH39431.1"/>
    <property type="molecule type" value="Genomic_DNA"/>
</dbReference>
<dbReference type="STRING" id="178355.SAMN04488062_10714"/>
<accession>A0A1G8C1S6</accession>
<gene>
    <name evidence="1" type="ORF">SAMN04488062_10714</name>
</gene>